<proteinExistence type="predicted"/>
<organism evidence="2 3">
    <name type="scientific">Treponema ruminis</name>
    <dbReference type="NCBI Taxonomy" id="744515"/>
    <lineage>
        <taxon>Bacteria</taxon>
        <taxon>Pseudomonadati</taxon>
        <taxon>Spirochaetota</taxon>
        <taxon>Spirochaetia</taxon>
        <taxon>Spirochaetales</taxon>
        <taxon>Treponemataceae</taxon>
        <taxon>Treponema</taxon>
    </lineage>
</organism>
<keyword evidence="3" id="KW-1185">Reference proteome</keyword>
<accession>A0A7W8G8D1</accession>
<evidence type="ECO:0000313" key="3">
    <source>
        <dbReference type="Proteomes" id="UP000518887"/>
    </source>
</evidence>
<dbReference type="AlphaFoldDB" id="A0A7W8G8D1"/>
<dbReference type="Proteomes" id="UP000518887">
    <property type="component" value="Unassembled WGS sequence"/>
</dbReference>
<dbReference type="RefSeq" id="WP_184658316.1">
    <property type="nucleotide sequence ID" value="NZ_CP031518.1"/>
</dbReference>
<dbReference type="EMBL" id="JACHFQ010000003">
    <property type="protein sequence ID" value="MBB5225742.1"/>
    <property type="molecule type" value="Genomic_DNA"/>
</dbReference>
<reference evidence="2 3" key="1">
    <citation type="submission" date="2020-08" db="EMBL/GenBank/DDBJ databases">
        <title>Genomic Encyclopedia of Type Strains, Phase IV (KMG-IV): sequencing the most valuable type-strain genomes for metagenomic binning, comparative biology and taxonomic classification.</title>
        <authorList>
            <person name="Goeker M."/>
        </authorList>
    </citation>
    <scope>NUCLEOTIDE SEQUENCE [LARGE SCALE GENOMIC DNA]</scope>
    <source>
        <strain evidence="2 3">DSM 103462</strain>
    </source>
</reference>
<feature type="region of interest" description="Disordered" evidence="1">
    <location>
        <begin position="44"/>
        <end position="97"/>
    </location>
</feature>
<evidence type="ECO:0000313" key="2">
    <source>
        <dbReference type="EMBL" id="MBB5225742.1"/>
    </source>
</evidence>
<comment type="caution">
    <text evidence="2">The sequence shown here is derived from an EMBL/GenBank/DDBJ whole genome shotgun (WGS) entry which is preliminary data.</text>
</comment>
<sequence>MGVSPLDLQTMYANMNNVARTVSHQQQGAVLAQQLQESKIIQQNAEKASQVRKAADNEAKSTGINDEGHQNSSAYGQGGRRKGQKQEDTEKKIESEIRETYLGIHINIER</sequence>
<gene>
    <name evidence="2" type="ORF">HNP76_001099</name>
</gene>
<evidence type="ECO:0000256" key="1">
    <source>
        <dbReference type="SAM" id="MobiDB-lite"/>
    </source>
</evidence>
<name>A0A7W8G8D1_9SPIR</name>
<feature type="compositionally biased region" description="Polar residues" evidence="1">
    <location>
        <begin position="60"/>
        <end position="75"/>
    </location>
</feature>
<feature type="compositionally biased region" description="Basic and acidic residues" evidence="1">
    <location>
        <begin position="84"/>
        <end position="97"/>
    </location>
</feature>
<protein>
    <submittedName>
        <fullName evidence="2">Uncharacterized protein</fullName>
    </submittedName>
</protein>